<dbReference type="CDD" id="cd00086">
    <property type="entry name" value="homeodomain"/>
    <property type="match status" value="1"/>
</dbReference>
<dbReference type="AlphaFoldDB" id="A0A8K0KF09"/>
<gene>
    <name evidence="8" type="ORF">J437_LFUL009972</name>
</gene>
<feature type="DNA-binding region" description="Homeobox" evidence="4">
    <location>
        <begin position="147"/>
        <end position="194"/>
    </location>
</feature>
<protein>
    <recommendedName>
        <fullName evidence="7">Homeobox domain-containing protein</fullName>
    </recommendedName>
</protein>
<feature type="compositionally biased region" description="Low complexity" evidence="6">
    <location>
        <begin position="123"/>
        <end position="132"/>
    </location>
</feature>
<keyword evidence="2" id="KW-0217">Developmental protein</keyword>
<evidence type="ECO:0000256" key="4">
    <source>
        <dbReference type="PROSITE-ProRule" id="PRU00108"/>
    </source>
</evidence>
<comment type="similarity">
    <text evidence="3">Belongs to the even-skipped homeobox family.</text>
</comment>
<dbReference type="GO" id="GO:0000978">
    <property type="term" value="F:RNA polymerase II cis-regulatory region sequence-specific DNA binding"/>
    <property type="evidence" value="ECO:0007669"/>
    <property type="project" value="TreeGrafter"/>
</dbReference>
<dbReference type="OrthoDB" id="6159439at2759"/>
<keyword evidence="4 5" id="KW-0371">Homeobox</keyword>
<name>A0A8K0KF09_LADFU</name>
<dbReference type="SMART" id="SM00389">
    <property type="entry name" value="HOX"/>
    <property type="match status" value="1"/>
</dbReference>
<evidence type="ECO:0000256" key="3">
    <source>
        <dbReference type="ARBA" id="ARBA00038449"/>
    </source>
</evidence>
<dbReference type="InterPro" id="IPR001356">
    <property type="entry name" value="HD"/>
</dbReference>
<dbReference type="SUPFAM" id="SSF46689">
    <property type="entry name" value="Homeodomain-like"/>
    <property type="match status" value="1"/>
</dbReference>
<evidence type="ECO:0000256" key="1">
    <source>
        <dbReference type="ARBA" id="ARBA00004123"/>
    </source>
</evidence>
<evidence type="ECO:0000256" key="2">
    <source>
        <dbReference type="ARBA" id="ARBA00022473"/>
    </source>
</evidence>
<dbReference type="EMBL" id="KZ308700">
    <property type="protein sequence ID" value="KAG8233262.1"/>
    <property type="molecule type" value="Genomic_DNA"/>
</dbReference>
<dbReference type="Proteomes" id="UP000792457">
    <property type="component" value="Unassembled WGS sequence"/>
</dbReference>
<proteinExistence type="inferred from homology"/>
<dbReference type="GO" id="GO:0000981">
    <property type="term" value="F:DNA-binding transcription factor activity, RNA polymerase II-specific"/>
    <property type="evidence" value="ECO:0007669"/>
    <property type="project" value="TreeGrafter"/>
</dbReference>
<reference evidence="8" key="2">
    <citation type="submission" date="2017-10" db="EMBL/GenBank/DDBJ databases">
        <title>Ladona fulva Genome sequencing and assembly.</title>
        <authorList>
            <person name="Murali S."/>
            <person name="Richards S."/>
            <person name="Bandaranaike D."/>
            <person name="Bellair M."/>
            <person name="Blankenburg K."/>
            <person name="Chao H."/>
            <person name="Dinh H."/>
            <person name="Doddapaneni H."/>
            <person name="Dugan-Rocha S."/>
            <person name="Elkadiri S."/>
            <person name="Gnanaolivu R."/>
            <person name="Hernandez B."/>
            <person name="Skinner E."/>
            <person name="Javaid M."/>
            <person name="Lee S."/>
            <person name="Li M."/>
            <person name="Ming W."/>
            <person name="Munidasa M."/>
            <person name="Muniz J."/>
            <person name="Nguyen L."/>
            <person name="Hughes D."/>
            <person name="Osuji N."/>
            <person name="Pu L.-L."/>
            <person name="Puazo M."/>
            <person name="Qu C."/>
            <person name="Quiroz J."/>
            <person name="Raj R."/>
            <person name="Weissenberger G."/>
            <person name="Xin Y."/>
            <person name="Zou X."/>
            <person name="Han Y."/>
            <person name="Worley K."/>
            <person name="Muzny D."/>
            <person name="Gibbs R."/>
        </authorList>
    </citation>
    <scope>NUCLEOTIDE SEQUENCE</scope>
    <source>
        <strain evidence="8">Sampled in the wild</strain>
    </source>
</reference>
<organism evidence="8 9">
    <name type="scientific">Ladona fulva</name>
    <name type="common">Scarce chaser dragonfly</name>
    <name type="synonym">Libellula fulva</name>
    <dbReference type="NCBI Taxonomy" id="123851"/>
    <lineage>
        <taxon>Eukaryota</taxon>
        <taxon>Metazoa</taxon>
        <taxon>Ecdysozoa</taxon>
        <taxon>Arthropoda</taxon>
        <taxon>Hexapoda</taxon>
        <taxon>Insecta</taxon>
        <taxon>Pterygota</taxon>
        <taxon>Palaeoptera</taxon>
        <taxon>Odonata</taxon>
        <taxon>Epiprocta</taxon>
        <taxon>Anisoptera</taxon>
        <taxon>Libelluloidea</taxon>
        <taxon>Libellulidae</taxon>
        <taxon>Ladona</taxon>
    </lineage>
</organism>
<dbReference type="Gene3D" id="1.10.10.60">
    <property type="entry name" value="Homeodomain-like"/>
    <property type="match status" value="1"/>
</dbReference>
<dbReference type="GO" id="GO:0005634">
    <property type="term" value="C:nucleus"/>
    <property type="evidence" value="ECO:0007669"/>
    <property type="project" value="UniProtKB-SubCell"/>
</dbReference>
<reference evidence="8" key="1">
    <citation type="submission" date="2013-04" db="EMBL/GenBank/DDBJ databases">
        <authorList>
            <person name="Qu J."/>
            <person name="Murali S.C."/>
            <person name="Bandaranaike D."/>
            <person name="Bellair M."/>
            <person name="Blankenburg K."/>
            <person name="Chao H."/>
            <person name="Dinh H."/>
            <person name="Doddapaneni H."/>
            <person name="Downs B."/>
            <person name="Dugan-Rocha S."/>
            <person name="Elkadiri S."/>
            <person name="Gnanaolivu R.D."/>
            <person name="Hernandez B."/>
            <person name="Javaid M."/>
            <person name="Jayaseelan J.C."/>
            <person name="Lee S."/>
            <person name="Li M."/>
            <person name="Ming W."/>
            <person name="Munidasa M."/>
            <person name="Muniz J."/>
            <person name="Nguyen L."/>
            <person name="Ongeri F."/>
            <person name="Osuji N."/>
            <person name="Pu L.-L."/>
            <person name="Puazo M."/>
            <person name="Qu C."/>
            <person name="Quiroz J."/>
            <person name="Raj R."/>
            <person name="Weissenberger G."/>
            <person name="Xin Y."/>
            <person name="Zou X."/>
            <person name="Han Y."/>
            <person name="Richards S."/>
            <person name="Worley K."/>
            <person name="Muzny D."/>
            <person name="Gibbs R."/>
        </authorList>
    </citation>
    <scope>NUCLEOTIDE SEQUENCE</scope>
    <source>
        <strain evidence="8">Sampled in the wild</strain>
    </source>
</reference>
<keyword evidence="4 5" id="KW-0539">Nucleus</keyword>
<dbReference type="PANTHER" id="PTHR46294">
    <property type="entry name" value="SEGMENTATION PROTEIN EVEN-SKIPPED"/>
    <property type="match status" value="1"/>
</dbReference>
<feature type="region of interest" description="Disordered" evidence="6">
    <location>
        <begin position="119"/>
        <end position="147"/>
    </location>
</feature>
<feature type="domain" description="Homeobox" evidence="7">
    <location>
        <begin position="145"/>
        <end position="193"/>
    </location>
</feature>
<keyword evidence="4 5" id="KW-0238">DNA-binding</keyword>
<comment type="subcellular location">
    <subcellularLocation>
        <location evidence="1 4 5">Nucleus</location>
    </subcellularLocation>
</comment>
<dbReference type="PROSITE" id="PS50071">
    <property type="entry name" value="HOMEOBOX_2"/>
    <property type="match status" value="1"/>
</dbReference>
<evidence type="ECO:0000313" key="9">
    <source>
        <dbReference type="Proteomes" id="UP000792457"/>
    </source>
</evidence>
<dbReference type="Pfam" id="PF00046">
    <property type="entry name" value="Homeodomain"/>
    <property type="match status" value="1"/>
</dbReference>
<sequence length="199" mass="22565">MGGLIVCLRINTNKSIGGLFRRDDVICEYRDDHFISEKFPFPENELRSLRCGHRNTKQTVNSKALKLFGKQKVDSQHDDLAIRKRIVCERFTAISLLYETSYLRATNVTFLVVVAGESPPPSGNASAPSSPADGTRASAPPSSEQGIRRYRTAFTREQLSRLEKEFFKENYVSRPRRCELAAQLNLPESTIKVRRHGFT</sequence>
<evidence type="ECO:0000259" key="7">
    <source>
        <dbReference type="PROSITE" id="PS50071"/>
    </source>
</evidence>
<evidence type="ECO:0000313" key="8">
    <source>
        <dbReference type="EMBL" id="KAG8233262.1"/>
    </source>
</evidence>
<comment type="caution">
    <text evidence="8">The sequence shown here is derived from an EMBL/GenBank/DDBJ whole genome shotgun (WGS) entry which is preliminary data.</text>
</comment>
<dbReference type="PANTHER" id="PTHR46294:SF4">
    <property type="entry name" value="SEGMENTATION PROTEIN EVEN-SKIPPED"/>
    <property type="match status" value="1"/>
</dbReference>
<accession>A0A8K0KF09</accession>
<dbReference type="InterPro" id="IPR052002">
    <property type="entry name" value="Even-skipped_HD"/>
</dbReference>
<keyword evidence="9" id="KW-1185">Reference proteome</keyword>
<evidence type="ECO:0000256" key="6">
    <source>
        <dbReference type="SAM" id="MobiDB-lite"/>
    </source>
</evidence>
<dbReference type="InterPro" id="IPR009057">
    <property type="entry name" value="Homeodomain-like_sf"/>
</dbReference>
<evidence type="ECO:0000256" key="5">
    <source>
        <dbReference type="RuleBase" id="RU000682"/>
    </source>
</evidence>